<dbReference type="RefSeq" id="WP_247382110.1">
    <property type="nucleotide sequence ID" value="NZ_JALLGV010000014.1"/>
</dbReference>
<feature type="transmembrane region" description="Helical" evidence="7">
    <location>
        <begin position="278"/>
        <end position="296"/>
    </location>
</feature>
<feature type="transmembrane region" description="Helical" evidence="7">
    <location>
        <begin position="162"/>
        <end position="178"/>
    </location>
</feature>
<dbReference type="AlphaFoldDB" id="A0ABD6CEQ6"/>
<evidence type="ECO:0000313" key="8">
    <source>
        <dbReference type="EMBL" id="MFD1588427.1"/>
    </source>
</evidence>
<feature type="transmembrane region" description="Helical" evidence="7">
    <location>
        <begin position="381"/>
        <end position="409"/>
    </location>
</feature>
<protein>
    <submittedName>
        <fullName evidence="8">Glycosyltransferase family 87 protein</fullName>
        <ecNumber evidence="8">2.4.-.-</ecNumber>
    </submittedName>
</protein>
<evidence type="ECO:0000256" key="7">
    <source>
        <dbReference type="SAM" id="Phobius"/>
    </source>
</evidence>
<dbReference type="GO" id="GO:0005886">
    <property type="term" value="C:plasma membrane"/>
    <property type="evidence" value="ECO:0007669"/>
    <property type="project" value="UniProtKB-SubCell"/>
</dbReference>
<dbReference type="InterPro" id="IPR018584">
    <property type="entry name" value="GT87"/>
</dbReference>
<accession>A0ABD6CEQ6</accession>
<evidence type="ECO:0000256" key="1">
    <source>
        <dbReference type="ARBA" id="ARBA00004651"/>
    </source>
</evidence>
<proteinExistence type="predicted"/>
<comment type="subcellular location">
    <subcellularLocation>
        <location evidence="1">Cell membrane</location>
        <topology evidence="1">Multi-pass membrane protein</topology>
    </subcellularLocation>
</comment>
<organism evidence="8 9">
    <name type="scientific">Halorientalis brevis</name>
    <dbReference type="NCBI Taxonomy" id="1126241"/>
    <lineage>
        <taxon>Archaea</taxon>
        <taxon>Methanobacteriati</taxon>
        <taxon>Methanobacteriota</taxon>
        <taxon>Stenosarchaea group</taxon>
        <taxon>Halobacteria</taxon>
        <taxon>Halobacteriales</taxon>
        <taxon>Haloarculaceae</taxon>
        <taxon>Halorientalis</taxon>
    </lineage>
</organism>
<feature type="transmembrane region" description="Helical" evidence="7">
    <location>
        <begin position="104"/>
        <end position="126"/>
    </location>
</feature>
<dbReference type="EC" id="2.4.-.-" evidence="8"/>
<reference evidence="8 9" key="1">
    <citation type="journal article" date="2019" name="Int. J. Syst. Evol. Microbiol.">
        <title>The Global Catalogue of Microorganisms (GCM) 10K type strain sequencing project: providing services to taxonomists for standard genome sequencing and annotation.</title>
        <authorList>
            <consortium name="The Broad Institute Genomics Platform"/>
            <consortium name="The Broad Institute Genome Sequencing Center for Infectious Disease"/>
            <person name="Wu L."/>
            <person name="Ma J."/>
        </authorList>
    </citation>
    <scope>NUCLEOTIDE SEQUENCE [LARGE SCALE GENOMIC DNA]</scope>
    <source>
        <strain evidence="8 9">CGMCC 1.12125</strain>
    </source>
</reference>
<evidence type="ECO:0000256" key="2">
    <source>
        <dbReference type="ARBA" id="ARBA00022475"/>
    </source>
</evidence>
<evidence type="ECO:0000313" key="9">
    <source>
        <dbReference type="Proteomes" id="UP001597119"/>
    </source>
</evidence>
<keyword evidence="3 8" id="KW-0808">Transferase</keyword>
<feature type="transmembrane region" description="Helical" evidence="7">
    <location>
        <begin position="25"/>
        <end position="44"/>
    </location>
</feature>
<feature type="transmembrane region" description="Helical" evidence="7">
    <location>
        <begin position="248"/>
        <end position="266"/>
    </location>
</feature>
<dbReference type="Proteomes" id="UP001597119">
    <property type="component" value="Unassembled WGS sequence"/>
</dbReference>
<name>A0ABD6CEQ6_9EURY</name>
<dbReference type="GO" id="GO:0016757">
    <property type="term" value="F:glycosyltransferase activity"/>
    <property type="evidence" value="ECO:0007669"/>
    <property type="project" value="UniProtKB-KW"/>
</dbReference>
<comment type="caution">
    <text evidence="8">The sequence shown here is derived from an EMBL/GenBank/DDBJ whole genome shotgun (WGS) entry which is preliminary data.</text>
</comment>
<evidence type="ECO:0000256" key="3">
    <source>
        <dbReference type="ARBA" id="ARBA00022679"/>
    </source>
</evidence>
<evidence type="ECO:0000256" key="4">
    <source>
        <dbReference type="ARBA" id="ARBA00022692"/>
    </source>
</evidence>
<feature type="transmembrane region" description="Helical" evidence="7">
    <location>
        <begin position="212"/>
        <end position="236"/>
    </location>
</feature>
<keyword evidence="8" id="KW-0328">Glycosyltransferase</keyword>
<keyword evidence="4 7" id="KW-0812">Transmembrane</keyword>
<dbReference type="EMBL" id="JBHUDJ010000012">
    <property type="protein sequence ID" value="MFD1588427.1"/>
    <property type="molecule type" value="Genomic_DNA"/>
</dbReference>
<keyword evidence="2" id="KW-1003">Cell membrane</keyword>
<feature type="transmembrane region" description="Helical" evidence="7">
    <location>
        <begin position="351"/>
        <end position="375"/>
    </location>
</feature>
<keyword evidence="5 7" id="KW-1133">Transmembrane helix</keyword>
<evidence type="ECO:0000256" key="5">
    <source>
        <dbReference type="ARBA" id="ARBA00022989"/>
    </source>
</evidence>
<keyword evidence="9" id="KW-1185">Reference proteome</keyword>
<keyword evidence="6 7" id="KW-0472">Membrane</keyword>
<dbReference type="Pfam" id="PF09594">
    <property type="entry name" value="GT87"/>
    <property type="match status" value="1"/>
</dbReference>
<feature type="transmembrane region" description="Helical" evidence="7">
    <location>
        <begin position="185"/>
        <end position="206"/>
    </location>
</feature>
<evidence type="ECO:0000256" key="6">
    <source>
        <dbReference type="ARBA" id="ARBA00023136"/>
    </source>
</evidence>
<gene>
    <name evidence="8" type="ORF">ACFR9U_15700</name>
</gene>
<sequence length="431" mass="46095">MSPIPSLSLQTWERSAKDARTRRRTLVFCLAGGLLVPTYFLGIADVSHFAWDFRAYYTAAQAALHGDPFIGLSPGLPGVSYVYPPVSITLFLPHTAAGSWQRAFAVQTILNVVCALFLAGLTVWTIERHSGRLPPVDRVLVTGFCLGTAPIMAIFGQGQLDVLIAVALAGAFLAVERGRQVLAGVALAGAALIKVFPVVLGLWLVWRRAWRALVAAVLTGVSGLVLGALLFGLDAYRRYLDVLAGRSRLAEFAGTVSPNFFAMSLYRPFSQLLPNLDPSLYAPLSLLALAPTVILVAPRRRRFTDRLTTYLVALTAMLLVSPASNALYVVYVYFPLLCLLYVGVPSRGHSLLLFGTVLITFPVQPAQVSAVLSLGAVPVPIASAVVAAVRVVLTVVSLPLGGLLAILVWCTLRATGSRKATAAKRHPAKSD</sequence>